<protein>
    <submittedName>
        <fullName evidence="1">Uncharacterized protein</fullName>
    </submittedName>
</protein>
<sequence length="234" mass="26930">MSRAYEYELLKIETIAFKVHMNCQGCMNKVKKLLRKIEGVYKVEINAEEEKVTVTGIVDPSTLVQKLVKSGKHAEIWNIDSNQEQVNFVKDNMGKYQGQNLNIGSENHHHWGPQWYLNQDISTNNVVSELDQLVAAQSLVDTDQNYTRFSDNKTWEDSLTPMMSPEAFHGNTMTEAGWHQGFPRGSSNFQSEYAHPPSLMNTHGYYHNYQPANMWQLYHQNHLPKGVSFHMGHS</sequence>
<name>A0ACB9KR52_BAUVA</name>
<reference evidence="1 2" key="1">
    <citation type="journal article" date="2022" name="DNA Res.">
        <title>Chromosomal-level genome assembly of the orchid tree Bauhinia variegata (Leguminosae; Cercidoideae) supports the allotetraploid origin hypothesis of Bauhinia.</title>
        <authorList>
            <person name="Zhong Y."/>
            <person name="Chen Y."/>
            <person name="Zheng D."/>
            <person name="Pang J."/>
            <person name="Liu Y."/>
            <person name="Luo S."/>
            <person name="Meng S."/>
            <person name="Qian L."/>
            <person name="Wei D."/>
            <person name="Dai S."/>
            <person name="Zhou R."/>
        </authorList>
    </citation>
    <scope>NUCLEOTIDE SEQUENCE [LARGE SCALE GENOMIC DNA]</scope>
    <source>
        <strain evidence="1">BV-YZ2020</strain>
    </source>
</reference>
<organism evidence="1 2">
    <name type="scientific">Bauhinia variegata</name>
    <name type="common">Purple orchid tree</name>
    <name type="synonym">Phanera variegata</name>
    <dbReference type="NCBI Taxonomy" id="167791"/>
    <lineage>
        <taxon>Eukaryota</taxon>
        <taxon>Viridiplantae</taxon>
        <taxon>Streptophyta</taxon>
        <taxon>Embryophyta</taxon>
        <taxon>Tracheophyta</taxon>
        <taxon>Spermatophyta</taxon>
        <taxon>Magnoliopsida</taxon>
        <taxon>eudicotyledons</taxon>
        <taxon>Gunneridae</taxon>
        <taxon>Pentapetalae</taxon>
        <taxon>rosids</taxon>
        <taxon>fabids</taxon>
        <taxon>Fabales</taxon>
        <taxon>Fabaceae</taxon>
        <taxon>Cercidoideae</taxon>
        <taxon>Cercideae</taxon>
        <taxon>Bauhiniinae</taxon>
        <taxon>Bauhinia</taxon>
    </lineage>
</organism>
<accession>A0ACB9KR52</accession>
<evidence type="ECO:0000313" key="1">
    <source>
        <dbReference type="EMBL" id="KAI4299570.1"/>
    </source>
</evidence>
<dbReference type="EMBL" id="CM039438">
    <property type="protein sequence ID" value="KAI4299570.1"/>
    <property type="molecule type" value="Genomic_DNA"/>
</dbReference>
<gene>
    <name evidence="1" type="ORF">L6164_033014</name>
</gene>
<evidence type="ECO:0000313" key="2">
    <source>
        <dbReference type="Proteomes" id="UP000828941"/>
    </source>
</evidence>
<proteinExistence type="predicted"/>
<dbReference type="Proteomes" id="UP000828941">
    <property type="component" value="Chromosome 13"/>
</dbReference>
<keyword evidence="2" id="KW-1185">Reference proteome</keyword>
<comment type="caution">
    <text evidence="1">The sequence shown here is derived from an EMBL/GenBank/DDBJ whole genome shotgun (WGS) entry which is preliminary data.</text>
</comment>